<evidence type="ECO:0000256" key="6">
    <source>
        <dbReference type="ARBA" id="ARBA00025750"/>
    </source>
</evidence>
<dbReference type="Gene3D" id="1.25.40.10">
    <property type="entry name" value="Tetratricopeptide repeat domain"/>
    <property type="match status" value="2"/>
</dbReference>
<evidence type="ECO:0000313" key="9">
    <source>
        <dbReference type="Proteomes" id="UP001153076"/>
    </source>
</evidence>
<dbReference type="OrthoDB" id="10258631at2759"/>
<dbReference type="PANTHER" id="PTHR36326">
    <property type="entry name" value="PROTEIN POLLENLESS 3-LIKE 2"/>
    <property type="match status" value="1"/>
</dbReference>
<keyword evidence="2" id="KW-0677">Repeat</keyword>
<name>A0A9Q1QGW3_9CARY</name>
<evidence type="ECO:0000256" key="4">
    <source>
        <dbReference type="ARBA" id="ARBA00023054"/>
    </source>
</evidence>
<dbReference type="SMART" id="SM00028">
    <property type="entry name" value="TPR"/>
    <property type="match status" value="2"/>
</dbReference>
<dbReference type="GO" id="GO:0005634">
    <property type="term" value="C:nucleus"/>
    <property type="evidence" value="ECO:0007669"/>
    <property type="project" value="UniProtKB-SubCell"/>
</dbReference>
<keyword evidence="3 7" id="KW-0802">TPR repeat</keyword>
<evidence type="ECO:0000256" key="3">
    <source>
        <dbReference type="ARBA" id="ARBA00022803"/>
    </source>
</evidence>
<dbReference type="InterPro" id="IPR019734">
    <property type="entry name" value="TPR_rpt"/>
</dbReference>
<sequence>MERSNKQLSSKIGEKETFHVIHKAPPGNGPYLVEKDPEAAIVWFWKAINAGDRVDSALKDMAVVMKQLDRTEEAIEAIKSFRSLCSKNAQDSLDNVLIDLYKKCGIVDEQIELLRQKLRKIYVGEAFNGKPTKTARSHGKKFQVSVKQESSRILGNLGWAYMQKSNYLAAEAVYKKAQMIDPDANKACNLGQCLMKQARYDEARLVLEEVVMDQVPGSDNLRWRSRAEELLLDLESRQPPFVLSNLVGLHLYDELQDGLEQPLAQSDPTSPRWLPIFEEIYNFKDPEAAIVWFWKAINAGDRVDSALKDMAVVMKQLDRTEEAIEAIKSFRSLCSKNAQDSLDNVLIDLYKKCGRVDEQIELLRQKLRKIYVGEAFNGKPTKTARSHGKKFQVSVKQESSRILGNLGWADMQKSNYLAAEAVYKKAQMIDPDANKACNLGQCLMKQARYDEARLVLEEVVMDQVPGSDNLRWRSRAEELLLDLESRQPPFVLSNLVGLHLYDELQDGLEQPLAQSDPTSPRWLPIFEEIYNFKGQLAC</sequence>
<comment type="similarity">
    <text evidence="6">Belongs to the MS5 protein family.</text>
</comment>
<evidence type="ECO:0000256" key="1">
    <source>
        <dbReference type="ARBA" id="ARBA00004123"/>
    </source>
</evidence>
<reference evidence="8" key="1">
    <citation type="submission" date="2022-04" db="EMBL/GenBank/DDBJ databases">
        <title>Carnegiea gigantea Genome sequencing and assembly v2.</title>
        <authorList>
            <person name="Copetti D."/>
            <person name="Sanderson M.J."/>
            <person name="Burquez A."/>
            <person name="Wojciechowski M.F."/>
        </authorList>
    </citation>
    <scope>NUCLEOTIDE SEQUENCE</scope>
    <source>
        <strain evidence="8">SGP5-SGP5p</strain>
        <tissue evidence="8">Aerial part</tissue>
    </source>
</reference>
<protein>
    <submittedName>
        <fullName evidence="8">Uncharacterized protein</fullName>
    </submittedName>
</protein>
<dbReference type="EMBL" id="JAKOGI010000168">
    <property type="protein sequence ID" value="KAJ8441374.1"/>
    <property type="molecule type" value="Genomic_DNA"/>
</dbReference>
<keyword evidence="5" id="KW-0539">Nucleus</keyword>
<proteinExistence type="inferred from homology"/>
<evidence type="ECO:0000313" key="8">
    <source>
        <dbReference type="EMBL" id="KAJ8441374.1"/>
    </source>
</evidence>
<dbReference type="PROSITE" id="PS50005">
    <property type="entry name" value="TPR"/>
    <property type="match status" value="1"/>
</dbReference>
<gene>
    <name evidence="8" type="ORF">Cgig2_009082</name>
</gene>
<dbReference type="Pfam" id="PF14559">
    <property type="entry name" value="TPR_19"/>
    <property type="match status" value="2"/>
</dbReference>
<evidence type="ECO:0000256" key="7">
    <source>
        <dbReference type="PROSITE-ProRule" id="PRU00339"/>
    </source>
</evidence>
<organism evidence="8 9">
    <name type="scientific">Carnegiea gigantea</name>
    <dbReference type="NCBI Taxonomy" id="171969"/>
    <lineage>
        <taxon>Eukaryota</taxon>
        <taxon>Viridiplantae</taxon>
        <taxon>Streptophyta</taxon>
        <taxon>Embryophyta</taxon>
        <taxon>Tracheophyta</taxon>
        <taxon>Spermatophyta</taxon>
        <taxon>Magnoliopsida</taxon>
        <taxon>eudicotyledons</taxon>
        <taxon>Gunneridae</taxon>
        <taxon>Pentapetalae</taxon>
        <taxon>Caryophyllales</taxon>
        <taxon>Cactineae</taxon>
        <taxon>Cactaceae</taxon>
        <taxon>Cactoideae</taxon>
        <taxon>Echinocereeae</taxon>
        <taxon>Carnegiea</taxon>
    </lineage>
</organism>
<evidence type="ECO:0000256" key="2">
    <source>
        <dbReference type="ARBA" id="ARBA00022737"/>
    </source>
</evidence>
<feature type="repeat" description="TPR" evidence="7">
    <location>
        <begin position="151"/>
        <end position="184"/>
    </location>
</feature>
<comment type="subcellular location">
    <subcellularLocation>
        <location evidence="1">Nucleus</location>
    </subcellularLocation>
</comment>
<dbReference type="PANTHER" id="PTHR36326:SF14">
    <property type="entry name" value="PROTEIN SULFUR DEFICIENCY-INDUCED 1"/>
    <property type="match status" value="1"/>
</dbReference>
<dbReference type="Proteomes" id="UP001153076">
    <property type="component" value="Unassembled WGS sequence"/>
</dbReference>
<dbReference type="InterPro" id="IPR011990">
    <property type="entry name" value="TPR-like_helical_dom_sf"/>
</dbReference>
<accession>A0A9Q1QGW3</accession>
<dbReference type="InterPro" id="IPR044961">
    <property type="entry name" value="MS5/SDI1"/>
</dbReference>
<keyword evidence="9" id="KW-1185">Reference proteome</keyword>
<keyword evidence="4" id="KW-0175">Coiled coil</keyword>
<comment type="caution">
    <text evidence="8">The sequence shown here is derived from an EMBL/GenBank/DDBJ whole genome shotgun (WGS) entry which is preliminary data.</text>
</comment>
<evidence type="ECO:0000256" key="5">
    <source>
        <dbReference type="ARBA" id="ARBA00023242"/>
    </source>
</evidence>
<dbReference type="AlphaFoldDB" id="A0A9Q1QGW3"/>
<dbReference type="SUPFAM" id="SSF48452">
    <property type="entry name" value="TPR-like"/>
    <property type="match status" value="1"/>
</dbReference>